<dbReference type="InterPro" id="IPR026895">
    <property type="entry name" value="EMC1"/>
</dbReference>
<evidence type="ECO:0000259" key="13">
    <source>
        <dbReference type="Pfam" id="PF25293"/>
    </source>
</evidence>
<accession>A0A0C2XJE4</accession>
<evidence type="ECO:0000256" key="6">
    <source>
        <dbReference type="ARBA" id="ARBA00022729"/>
    </source>
</evidence>
<evidence type="ECO:0000313" key="15">
    <source>
        <dbReference type="Proteomes" id="UP000054097"/>
    </source>
</evidence>
<dbReference type="InterPro" id="IPR018391">
    <property type="entry name" value="PQQ_b-propeller_rpt"/>
</dbReference>
<dbReference type="SMART" id="SM00564">
    <property type="entry name" value="PQQ"/>
    <property type="match status" value="2"/>
</dbReference>
<dbReference type="Pfam" id="PF25293">
    <property type="entry name" value="Beta-prop_EMC1_N"/>
    <property type="match status" value="1"/>
</dbReference>
<dbReference type="InterPro" id="IPR015943">
    <property type="entry name" value="WD40/YVTN_repeat-like_dom_sf"/>
</dbReference>
<dbReference type="EMBL" id="KN824289">
    <property type="protein sequence ID" value="KIM29172.1"/>
    <property type="molecule type" value="Genomic_DNA"/>
</dbReference>
<feature type="domain" description="EMC1 first beta-propeller" evidence="13">
    <location>
        <begin position="32"/>
        <end position="220"/>
    </location>
</feature>
<comment type="subunit">
    <text evidence="3">Component of the ER membrane protein complex (EMC).</text>
</comment>
<organism evidence="14 15">
    <name type="scientific">Serendipita vermifera MAFF 305830</name>
    <dbReference type="NCBI Taxonomy" id="933852"/>
    <lineage>
        <taxon>Eukaryota</taxon>
        <taxon>Fungi</taxon>
        <taxon>Dikarya</taxon>
        <taxon>Basidiomycota</taxon>
        <taxon>Agaricomycotina</taxon>
        <taxon>Agaricomycetes</taxon>
        <taxon>Sebacinales</taxon>
        <taxon>Serendipitaceae</taxon>
        <taxon>Serendipita</taxon>
    </lineage>
</organism>
<keyword evidence="10" id="KW-0325">Glycoprotein</keyword>
<reference evidence="14 15" key="1">
    <citation type="submission" date="2014-04" db="EMBL/GenBank/DDBJ databases">
        <authorList>
            <consortium name="DOE Joint Genome Institute"/>
            <person name="Kuo A."/>
            <person name="Zuccaro A."/>
            <person name="Kohler A."/>
            <person name="Nagy L.G."/>
            <person name="Floudas D."/>
            <person name="Copeland A."/>
            <person name="Barry K.W."/>
            <person name="Cichocki N."/>
            <person name="Veneault-Fourrey C."/>
            <person name="LaButti K."/>
            <person name="Lindquist E.A."/>
            <person name="Lipzen A."/>
            <person name="Lundell T."/>
            <person name="Morin E."/>
            <person name="Murat C."/>
            <person name="Sun H."/>
            <person name="Tunlid A."/>
            <person name="Henrissat B."/>
            <person name="Grigoriev I.V."/>
            <person name="Hibbett D.S."/>
            <person name="Martin F."/>
            <person name="Nordberg H.P."/>
            <person name="Cantor M.N."/>
            <person name="Hua S.X."/>
        </authorList>
    </citation>
    <scope>NUCLEOTIDE SEQUENCE [LARGE SCALE GENOMIC DNA]</scope>
    <source>
        <strain evidence="14 15">MAFF 305830</strain>
    </source>
</reference>
<evidence type="ECO:0000313" key="14">
    <source>
        <dbReference type="EMBL" id="KIM29172.1"/>
    </source>
</evidence>
<keyword evidence="9 11" id="KW-0472">Membrane</keyword>
<evidence type="ECO:0000256" key="7">
    <source>
        <dbReference type="ARBA" id="ARBA00022824"/>
    </source>
</evidence>
<reference evidence="15" key="2">
    <citation type="submission" date="2015-01" db="EMBL/GenBank/DDBJ databases">
        <title>Evolutionary Origins and Diversification of the Mycorrhizal Mutualists.</title>
        <authorList>
            <consortium name="DOE Joint Genome Institute"/>
            <consortium name="Mycorrhizal Genomics Consortium"/>
            <person name="Kohler A."/>
            <person name="Kuo A."/>
            <person name="Nagy L.G."/>
            <person name="Floudas D."/>
            <person name="Copeland A."/>
            <person name="Barry K.W."/>
            <person name="Cichocki N."/>
            <person name="Veneault-Fourrey C."/>
            <person name="LaButti K."/>
            <person name="Lindquist E.A."/>
            <person name="Lipzen A."/>
            <person name="Lundell T."/>
            <person name="Morin E."/>
            <person name="Murat C."/>
            <person name="Riley R."/>
            <person name="Ohm R."/>
            <person name="Sun H."/>
            <person name="Tunlid A."/>
            <person name="Henrissat B."/>
            <person name="Grigoriev I.V."/>
            <person name="Hibbett D.S."/>
            <person name="Martin F."/>
        </authorList>
    </citation>
    <scope>NUCLEOTIDE SEQUENCE [LARGE SCALE GENOMIC DNA]</scope>
    <source>
        <strain evidence="15">MAFF 305830</strain>
    </source>
</reference>
<comment type="similarity">
    <text evidence="2">Belongs to the EMC1 family.</text>
</comment>
<evidence type="ECO:0000256" key="4">
    <source>
        <dbReference type="ARBA" id="ARBA00020824"/>
    </source>
</evidence>
<dbReference type="InterPro" id="IPR058545">
    <property type="entry name" value="Beta-prop_EMC1_1st"/>
</dbReference>
<evidence type="ECO:0000256" key="5">
    <source>
        <dbReference type="ARBA" id="ARBA00022692"/>
    </source>
</evidence>
<evidence type="ECO:0000256" key="3">
    <source>
        <dbReference type="ARBA" id="ARBA00011276"/>
    </source>
</evidence>
<gene>
    <name evidence="14" type="ORF">M408DRAFT_328872</name>
</gene>
<feature type="transmembrane region" description="Helical" evidence="11">
    <location>
        <begin position="1014"/>
        <end position="1034"/>
    </location>
</feature>
<evidence type="ECO:0000256" key="1">
    <source>
        <dbReference type="ARBA" id="ARBA00004115"/>
    </source>
</evidence>
<evidence type="ECO:0000256" key="8">
    <source>
        <dbReference type="ARBA" id="ARBA00022989"/>
    </source>
</evidence>
<dbReference type="SUPFAM" id="SSF50998">
    <property type="entry name" value="Quinoprotein alcohol dehydrogenase-like"/>
    <property type="match status" value="1"/>
</dbReference>
<evidence type="ECO:0000256" key="9">
    <source>
        <dbReference type="ARBA" id="ARBA00023136"/>
    </source>
</evidence>
<evidence type="ECO:0000256" key="10">
    <source>
        <dbReference type="ARBA" id="ARBA00023180"/>
    </source>
</evidence>
<proteinExistence type="inferred from homology"/>
<keyword evidence="8 11" id="KW-1133">Transmembrane helix</keyword>
<keyword evidence="6" id="KW-0732">Signal</keyword>
<dbReference type="Proteomes" id="UP000054097">
    <property type="component" value="Unassembled WGS sequence"/>
</dbReference>
<name>A0A0C2XJE4_SERVB</name>
<feature type="domain" description="ER membrane protein complex subunit 1 C-terminal" evidence="12">
    <location>
        <begin position="831"/>
        <end position="1043"/>
    </location>
</feature>
<keyword evidence="5 11" id="KW-0812">Transmembrane</keyword>
<keyword evidence="15" id="KW-1185">Reference proteome</keyword>
<sequence>MFIGVPHTSIPALEPRFHRVGSATVPAQAVYLAATNKNVLAALNPSEGNIVWRRQFEASDPIVAFKANQDGLVSLSGNGGATVRLYEVINGKLIWEAHLHDANSGRISSTPAMAGTALEFDTVDVYVLSNGHTIRRLAGATGETLWGYTLPDMGSSTTLTTLTRTQHGLYALGLTTNLRGYTLTVLSFDPDTGLLRAREDLPSTTLAGPQDFVVLKQGTVTPDGKVALGHTAGLVWLEDGTVKEIFLSPGLEGKFMARVNVKKHGPYTQIKGLGVEDKGFFLATLKGKESEQADGSAHIYRMEVNGMGLVKMTDFEPSTDKPYVVYSGGIDRKGHSYISKLAHSSRMKVASYEVFAPVAVNGRGMSTGFTFEYDATTHGAMEFAAIDVVNTSEYVYASRLIISTSTGIIQQYAQETHKWSREESLTDVRAIATVDLPEPSVEAHMVYGNLSESPIERVLRQMKELKVLPAFLFRFFQRFATGRYANPSSPSAATSNNAAAMTSNVGTDGLWRDTYGLKKIVVMATGTGKVFGIETLKGKVIWSIKLGAGSPDLSMKIKPIRMVVLKTASEGFHPEVGLVVEVEQMSPTGEWTTTTGMIRIEATTGASESTIMFRGSVLEVVELDVPVAYQSVNAGIGKKMVGMVDRDQKMHIFPHHEDAVAVFNKISTQASFVLHTGPPTQRALQGLKLSPWVASEPVTNDPNYVPPAPHWKSHSTWRTSFAPGENIIDVVRSATALTGIPPASHGRVLGDRTTLYKYENPHLIAVLTESHVREETSSSSPPRTQCSVYLLDSVKGSFVYSTVIPAARDSLKGPKVAGSASACEVKMSLVENWFVYHYYDDDAHGIGARGWRMVSVELYEGGANVKTRSGELAADSPNRMEVTPIEQTYIFPYDVKALAVTSTKFGISSKDLVVINGKNQVQTYSRRFLDPRRPKGPLTAQDKEEGLVQYDILLPDDPRRVASHEYPLLADSLLTTATQLESTSLVLAYGLDLFMTRVAPSGSFDVLSPEFNKIQLVLTVLGLGIAIIITRPLVKGKIRKGKWYY</sequence>
<dbReference type="STRING" id="933852.A0A0C2XJE4"/>
<dbReference type="GO" id="GO:0072546">
    <property type="term" value="C:EMC complex"/>
    <property type="evidence" value="ECO:0007669"/>
    <property type="project" value="InterPro"/>
</dbReference>
<dbReference type="Gene3D" id="2.130.10.10">
    <property type="entry name" value="YVTN repeat-like/Quinoprotein amine dehydrogenase"/>
    <property type="match status" value="1"/>
</dbReference>
<dbReference type="AlphaFoldDB" id="A0A0C2XJE4"/>
<keyword evidence="7" id="KW-0256">Endoplasmic reticulum</keyword>
<dbReference type="PANTHER" id="PTHR21573:SF0">
    <property type="entry name" value="ER MEMBRANE PROTEIN COMPLEX SUBUNIT 1"/>
    <property type="match status" value="1"/>
</dbReference>
<evidence type="ECO:0000259" key="12">
    <source>
        <dbReference type="Pfam" id="PF07774"/>
    </source>
</evidence>
<evidence type="ECO:0000256" key="2">
    <source>
        <dbReference type="ARBA" id="ARBA00007904"/>
    </source>
</evidence>
<dbReference type="GO" id="GO:0034975">
    <property type="term" value="P:protein folding in endoplasmic reticulum"/>
    <property type="evidence" value="ECO:0007669"/>
    <property type="project" value="TreeGrafter"/>
</dbReference>
<dbReference type="InterPro" id="IPR011047">
    <property type="entry name" value="Quinoprotein_ADH-like_sf"/>
</dbReference>
<dbReference type="PANTHER" id="PTHR21573">
    <property type="entry name" value="ER MEMBRANE PROTEIN COMPLEX SUBUNIT 1"/>
    <property type="match status" value="1"/>
</dbReference>
<dbReference type="HOGENOM" id="CLU_005034_1_0_1"/>
<evidence type="ECO:0000256" key="11">
    <source>
        <dbReference type="SAM" id="Phobius"/>
    </source>
</evidence>
<dbReference type="OrthoDB" id="28092at2759"/>
<dbReference type="Pfam" id="PF07774">
    <property type="entry name" value="EMC1_C"/>
    <property type="match status" value="1"/>
</dbReference>
<comment type="subcellular location">
    <subcellularLocation>
        <location evidence="1">Endoplasmic reticulum membrane</location>
        <topology evidence="1">Single-pass type I membrane protein</topology>
    </subcellularLocation>
</comment>
<protein>
    <recommendedName>
        <fullName evidence="4">ER membrane protein complex subunit 1</fullName>
    </recommendedName>
</protein>
<dbReference type="InterPro" id="IPR011678">
    <property type="entry name" value="EMC1_C"/>
</dbReference>